<dbReference type="Gene3D" id="3.40.50.1820">
    <property type="entry name" value="alpha/beta hydrolase"/>
    <property type="match status" value="1"/>
</dbReference>
<name>A0A9P4NWG5_9PEZI</name>
<sequence>MLGITDGDFNTLNLYSQYAAASYCYSNNGNAPAPDPRINCSGAFSLNNRQSNCPLVERNGATVISPFTGGVRNTTGFVGVDDQARVIMASFRGSEFTRAFVADNATNVDSLNSQVSISNYCFNCTAARGYFEAWSSVKDTVANLVRGQIDRLKDQNPPYQVVITGHSLGGAIATFAALELRRTFNINVHLATFGMPRVGNKQLVQYLSSFDPTTNASTITVNPRERNYRVTHLLDFIPDSIGELVPTLPPARENSHITPNFKINKAEYMLPNKDDVTIADGISQNNGGNFIFSGLFPGRHGFYFGNISACF</sequence>
<protein>
    <submittedName>
        <fullName evidence="4">Alpha/beta-hydrolase</fullName>
    </submittedName>
</protein>
<dbReference type="InterPro" id="IPR051299">
    <property type="entry name" value="AB_hydrolase_lip/est"/>
</dbReference>
<dbReference type="PANTHER" id="PTHR46640">
    <property type="entry name" value="TRIACYLGLYCEROL LIPASE, PUTATIVE (AFU_ORTHOLOGUE AFUA_6G06510)-RELATED"/>
    <property type="match status" value="1"/>
</dbReference>
<comment type="caution">
    <text evidence="4">The sequence shown here is derived from an EMBL/GenBank/DDBJ whole genome shotgun (WGS) entry which is preliminary data.</text>
</comment>
<dbReference type="GO" id="GO:0016787">
    <property type="term" value="F:hydrolase activity"/>
    <property type="evidence" value="ECO:0007669"/>
    <property type="project" value="UniProtKB-KW"/>
</dbReference>
<keyword evidence="2" id="KW-0378">Hydrolase</keyword>
<gene>
    <name evidence="4" type="ORF">EJ08DRAFT_677629</name>
</gene>
<dbReference type="GO" id="GO:0006629">
    <property type="term" value="P:lipid metabolic process"/>
    <property type="evidence" value="ECO:0007669"/>
    <property type="project" value="InterPro"/>
</dbReference>
<dbReference type="EMBL" id="MU007026">
    <property type="protein sequence ID" value="KAF2432416.1"/>
    <property type="molecule type" value="Genomic_DNA"/>
</dbReference>
<dbReference type="Proteomes" id="UP000800235">
    <property type="component" value="Unassembled WGS sequence"/>
</dbReference>
<accession>A0A9P4NWG5</accession>
<proteinExistence type="predicted"/>
<dbReference type="OrthoDB" id="426718at2759"/>
<dbReference type="SUPFAM" id="SSF53474">
    <property type="entry name" value="alpha/beta-Hydrolases"/>
    <property type="match status" value="1"/>
</dbReference>
<evidence type="ECO:0000313" key="5">
    <source>
        <dbReference type="Proteomes" id="UP000800235"/>
    </source>
</evidence>
<dbReference type="PANTHER" id="PTHR46640:SF1">
    <property type="entry name" value="FUNGAL LIPASE-LIKE DOMAIN-CONTAINING PROTEIN-RELATED"/>
    <property type="match status" value="1"/>
</dbReference>
<evidence type="ECO:0000313" key="4">
    <source>
        <dbReference type="EMBL" id="KAF2432416.1"/>
    </source>
</evidence>
<evidence type="ECO:0000256" key="1">
    <source>
        <dbReference type="ARBA" id="ARBA00022729"/>
    </source>
</evidence>
<organism evidence="4 5">
    <name type="scientific">Tothia fuscella</name>
    <dbReference type="NCBI Taxonomy" id="1048955"/>
    <lineage>
        <taxon>Eukaryota</taxon>
        <taxon>Fungi</taxon>
        <taxon>Dikarya</taxon>
        <taxon>Ascomycota</taxon>
        <taxon>Pezizomycotina</taxon>
        <taxon>Dothideomycetes</taxon>
        <taxon>Pleosporomycetidae</taxon>
        <taxon>Venturiales</taxon>
        <taxon>Cylindrosympodiaceae</taxon>
        <taxon>Tothia</taxon>
    </lineage>
</organism>
<keyword evidence="1" id="KW-0732">Signal</keyword>
<evidence type="ECO:0000259" key="3">
    <source>
        <dbReference type="Pfam" id="PF01764"/>
    </source>
</evidence>
<dbReference type="CDD" id="cd00519">
    <property type="entry name" value="Lipase_3"/>
    <property type="match status" value="1"/>
</dbReference>
<dbReference type="AlphaFoldDB" id="A0A9P4NWG5"/>
<dbReference type="InterPro" id="IPR002921">
    <property type="entry name" value="Fungal_lipase-type"/>
</dbReference>
<dbReference type="Pfam" id="PF01764">
    <property type="entry name" value="Lipase_3"/>
    <property type="match status" value="1"/>
</dbReference>
<keyword evidence="5" id="KW-1185">Reference proteome</keyword>
<evidence type="ECO:0000256" key="2">
    <source>
        <dbReference type="ARBA" id="ARBA00022801"/>
    </source>
</evidence>
<reference evidence="4" key="1">
    <citation type="journal article" date="2020" name="Stud. Mycol.">
        <title>101 Dothideomycetes genomes: a test case for predicting lifestyles and emergence of pathogens.</title>
        <authorList>
            <person name="Haridas S."/>
            <person name="Albert R."/>
            <person name="Binder M."/>
            <person name="Bloem J."/>
            <person name="Labutti K."/>
            <person name="Salamov A."/>
            <person name="Andreopoulos B."/>
            <person name="Baker S."/>
            <person name="Barry K."/>
            <person name="Bills G."/>
            <person name="Bluhm B."/>
            <person name="Cannon C."/>
            <person name="Castanera R."/>
            <person name="Culley D."/>
            <person name="Daum C."/>
            <person name="Ezra D."/>
            <person name="Gonzalez J."/>
            <person name="Henrissat B."/>
            <person name="Kuo A."/>
            <person name="Liang C."/>
            <person name="Lipzen A."/>
            <person name="Lutzoni F."/>
            <person name="Magnuson J."/>
            <person name="Mondo S."/>
            <person name="Nolan M."/>
            <person name="Ohm R."/>
            <person name="Pangilinan J."/>
            <person name="Park H.-J."/>
            <person name="Ramirez L."/>
            <person name="Alfaro M."/>
            <person name="Sun H."/>
            <person name="Tritt A."/>
            <person name="Yoshinaga Y."/>
            <person name="Zwiers L.-H."/>
            <person name="Turgeon B."/>
            <person name="Goodwin S."/>
            <person name="Spatafora J."/>
            <person name="Crous P."/>
            <person name="Grigoriev I."/>
        </authorList>
    </citation>
    <scope>NUCLEOTIDE SEQUENCE</scope>
    <source>
        <strain evidence="4">CBS 130266</strain>
    </source>
</reference>
<feature type="domain" description="Fungal lipase-type" evidence="3">
    <location>
        <begin position="90"/>
        <end position="240"/>
    </location>
</feature>
<dbReference type="InterPro" id="IPR029058">
    <property type="entry name" value="AB_hydrolase_fold"/>
</dbReference>